<dbReference type="RefSeq" id="WP_205458990.1">
    <property type="nucleotide sequence ID" value="NZ_JAFHKK010000012.1"/>
</dbReference>
<organism evidence="2 3">
    <name type="scientific">Sulfurospirillum tamanense</name>
    <dbReference type="NCBI Taxonomy" id="2813362"/>
    <lineage>
        <taxon>Bacteria</taxon>
        <taxon>Pseudomonadati</taxon>
        <taxon>Campylobacterota</taxon>
        <taxon>Epsilonproteobacteria</taxon>
        <taxon>Campylobacterales</taxon>
        <taxon>Sulfurospirillaceae</taxon>
        <taxon>Sulfurospirillum</taxon>
    </lineage>
</organism>
<keyword evidence="3" id="KW-1185">Reference proteome</keyword>
<sequence length="105" mass="11797">MAVSPIGGMVYANQSLPMAASKQMDFQTRMEAQNLAAGVAANEKDKEVQAVRPTEETHKIDPEREHEQKKKDQEAGADESQVFRKKHEEDEEDLPPPPRLLDITI</sequence>
<reference evidence="2" key="2">
    <citation type="submission" date="2021-02" db="EMBL/GenBank/DDBJ databases">
        <authorList>
            <person name="Merkel A.Y."/>
        </authorList>
    </citation>
    <scope>NUCLEOTIDE SEQUENCE</scope>
    <source>
        <strain evidence="2">T05b</strain>
    </source>
</reference>
<evidence type="ECO:0000313" key="2">
    <source>
        <dbReference type="EMBL" id="MBN2964438.1"/>
    </source>
</evidence>
<evidence type="ECO:0000313" key="3">
    <source>
        <dbReference type="Proteomes" id="UP000703590"/>
    </source>
</evidence>
<protein>
    <submittedName>
        <fullName evidence="2">Uncharacterized protein</fullName>
    </submittedName>
</protein>
<gene>
    <name evidence="2" type="ORF">JWV37_06580</name>
</gene>
<evidence type="ECO:0000256" key="1">
    <source>
        <dbReference type="SAM" id="MobiDB-lite"/>
    </source>
</evidence>
<accession>A0ABS2WS55</accession>
<proteinExistence type="predicted"/>
<comment type="caution">
    <text evidence="2">The sequence shown here is derived from an EMBL/GenBank/DDBJ whole genome shotgun (WGS) entry which is preliminary data.</text>
</comment>
<dbReference type="Proteomes" id="UP000703590">
    <property type="component" value="Unassembled WGS sequence"/>
</dbReference>
<feature type="region of interest" description="Disordered" evidence="1">
    <location>
        <begin position="38"/>
        <end position="105"/>
    </location>
</feature>
<dbReference type="EMBL" id="JAFHKK010000012">
    <property type="protein sequence ID" value="MBN2964438.1"/>
    <property type="molecule type" value="Genomic_DNA"/>
</dbReference>
<reference evidence="2" key="1">
    <citation type="submission" date="2021-02" db="EMBL/GenBank/DDBJ databases">
        <title>Sulfurospirillum tamanensis sp. nov.</title>
        <authorList>
            <person name="Frolova A."/>
            <person name="Merkel A."/>
            <person name="Slobodkin A."/>
        </authorList>
    </citation>
    <scope>NUCLEOTIDE SEQUENCE</scope>
    <source>
        <strain evidence="2">T05b</strain>
    </source>
</reference>
<name>A0ABS2WS55_9BACT</name>
<feature type="compositionally biased region" description="Basic and acidic residues" evidence="1">
    <location>
        <begin position="42"/>
        <end position="74"/>
    </location>
</feature>